<dbReference type="PANTHER" id="PTHR35894">
    <property type="entry name" value="GENERAL SECRETION PATHWAY PROTEIN A-RELATED"/>
    <property type="match status" value="1"/>
</dbReference>
<dbReference type="GO" id="GO:0016887">
    <property type="term" value="F:ATP hydrolysis activity"/>
    <property type="evidence" value="ECO:0007669"/>
    <property type="project" value="InterPro"/>
</dbReference>
<feature type="coiled-coil region" evidence="1">
    <location>
        <begin position="320"/>
        <end position="400"/>
    </location>
</feature>
<proteinExistence type="predicted"/>
<dbReference type="InterPro" id="IPR003593">
    <property type="entry name" value="AAA+_ATPase"/>
</dbReference>
<accession>Q2G5V4</accession>
<dbReference type="NCBIfam" id="TIGR03015">
    <property type="entry name" value="pepcterm_ATPase"/>
    <property type="match status" value="1"/>
</dbReference>
<keyword evidence="1" id="KW-0175">Coiled coil</keyword>
<dbReference type="EMBL" id="CP000248">
    <property type="protein sequence ID" value="ABD26769.1"/>
    <property type="molecule type" value="Genomic_DNA"/>
</dbReference>
<evidence type="ECO:0000313" key="4">
    <source>
        <dbReference type="Proteomes" id="UP000009134"/>
    </source>
</evidence>
<name>Q2G5V4_NOVAD</name>
<dbReference type="InterPro" id="IPR027417">
    <property type="entry name" value="P-loop_NTPase"/>
</dbReference>
<dbReference type="SMART" id="SM00382">
    <property type="entry name" value="AAA"/>
    <property type="match status" value="1"/>
</dbReference>
<dbReference type="AlphaFoldDB" id="Q2G5V4"/>
<feature type="domain" description="AAA+ ATPase" evidence="2">
    <location>
        <begin position="42"/>
        <end position="208"/>
    </location>
</feature>
<dbReference type="HOGENOM" id="CLU_024125_0_1_5"/>
<protein>
    <submittedName>
        <fullName evidence="3">ATPase</fullName>
    </submittedName>
</protein>
<dbReference type="RefSeq" id="WP_011445975.1">
    <property type="nucleotide sequence ID" value="NC_007794.1"/>
</dbReference>
<dbReference type="Pfam" id="PF13401">
    <property type="entry name" value="AAA_22"/>
    <property type="match status" value="1"/>
</dbReference>
<dbReference type="STRING" id="279238.Saro_2332"/>
<keyword evidence="4" id="KW-1185">Reference proteome</keyword>
<dbReference type="InterPro" id="IPR049945">
    <property type="entry name" value="AAA_22"/>
</dbReference>
<dbReference type="SUPFAM" id="SSF52540">
    <property type="entry name" value="P-loop containing nucleoside triphosphate hydrolases"/>
    <property type="match status" value="1"/>
</dbReference>
<evidence type="ECO:0000256" key="1">
    <source>
        <dbReference type="SAM" id="Coils"/>
    </source>
</evidence>
<dbReference type="PANTHER" id="PTHR35894:SF5">
    <property type="entry name" value="MU-LIKE PROPHAGE FLUMU DNA TRANSPOSITION PROTEIN B"/>
    <property type="match status" value="1"/>
</dbReference>
<dbReference type="eggNOG" id="COG3267">
    <property type="taxonomic scope" value="Bacteria"/>
</dbReference>
<dbReference type="InterPro" id="IPR017466">
    <property type="entry name" value="XrtA-assoc_ATPase-like"/>
</dbReference>
<evidence type="ECO:0000313" key="3">
    <source>
        <dbReference type="EMBL" id="ABD26769.1"/>
    </source>
</evidence>
<gene>
    <name evidence="3" type="ordered locus">Saro_2332</name>
</gene>
<dbReference type="KEGG" id="nar:Saro_2332"/>
<organism evidence="3 4">
    <name type="scientific">Novosphingobium aromaticivorans (strain ATCC 700278 / DSM 12444 / CCUG 56034 / CIP 105152 / NBRC 16084 / F199)</name>
    <dbReference type="NCBI Taxonomy" id="279238"/>
    <lineage>
        <taxon>Bacteria</taxon>
        <taxon>Pseudomonadati</taxon>
        <taxon>Pseudomonadota</taxon>
        <taxon>Alphaproteobacteria</taxon>
        <taxon>Sphingomonadales</taxon>
        <taxon>Sphingomonadaceae</taxon>
        <taxon>Novosphingobium</taxon>
    </lineage>
</organism>
<dbReference type="Proteomes" id="UP000009134">
    <property type="component" value="Chromosome"/>
</dbReference>
<sequence>MYDEFYGLSARPFQLTPDPRFYFESGTHRKALSYLGYGLAQGEGFIVITGEVGAGKSTLAAHLMATVDRARLTAAQIVTSALDGEELIHVAARAFGLEVAGHDKATALAQIEAFLHHEAREGRRCLLVVDESQNLSVEALEELRMLSNFQLGSHPLLQILLLGQPEFRTLLQTSGELEQLRQRVIASHHLDAMEPAEVGSYVEHRLSLVGWQGRPQFDARVYADLARASGGVPRRINQIVNRLMLMGAVEQRDHIDAAMLQDVLADLAVDGAFGSPQPEVSPATRAEAPRIEMPAAPVATVAPAAPAAPAFDDSAWRAALAERDEQIAELQQAIIELADLRAEPVARVPDFDLAAQLEEANRRIAALEARPGDEQVVAALAEAQRRIAALESRTSEQEQAIRHTLTMLIEWIEAEDFHRAAA</sequence>
<reference evidence="4" key="1">
    <citation type="submission" date="2006-01" db="EMBL/GenBank/DDBJ databases">
        <title>Complete sequence of Novosphingobium aromaticivorans DSM 12444.</title>
        <authorList>
            <consortium name="US DOE Joint Genome Institute"/>
            <person name="Copeland A."/>
            <person name="Lucas S."/>
            <person name="Lapidus A."/>
            <person name="Barry K."/>
            <person name="Detter J.C."/>
            <person name="Glavina T."/>
            <person name="Hammon N."/>
            <person name="Israni S."/>
            <person name="Pitluck S."/>
            <person name="Chain P."/>
            <person name="Malfatti S."/>
            <person name="Shin M."/>
            <person name="Vergez L."/>
            <person name="Schmutz J."/>
            <person name="Larimer F."/>
            <person name="Land M."/>
            <person name="Kyrpides N."/>
            <person name="Ivanova N."/>
            <person name="Fredrickson J."/>
            <person name="Balkwill D."/>
            <person name="Romine M.F."/>
            <person name="Richardson P."/>
        </authorList>
    </citation>
    <scope>NUCLEOTIDE SEQUENCE [LARGE SCALE GENOMIC DNA]</scope>
    <source>
        <strain evidence="4">ATCC 700278 / DSM 12444 / CCUG 56034 / CIP 105152 / NBRC 16084 / F199</strain>
    </source>
</reference>
<dbReference type="Gene3D" id="3.40.50.300">
    <property type="entry name" value="P-loop containing nucleotide triphosphate hydrolases"/>
    <property type="match status" value="1"/>
</dbReference>
<dbReference type="InterPro" id="IPR052026">
    <property type="entry name" value="ExeA_AAA_ATPase_DNA-bind"/>
</dbReference>
<evidence type="ECO:0000259" key="2">
    <source>
        <dbReference type="SMART" id="SM00382"/>
    </source>
</evidence>